<keyword evidence="2 4" id="KW-0378">Hydrolase</keyword>
<dbReference type="EC" id="3.5.1.110" evidence="4"/>
<comment type="similarity">
    <text evidence="1">Belongs to the isochorismatase family.</text>
</comment>
<dbReference type="InterPro" id="IPR050272">
    <property type="entry name" value="Isochorismatase-like_hydrls"/>
</dbReference>
<dbReference type="InterPro" id="IPR000868">
    <property type="entry name" value="Isochorismatase-like_dom"/>
</dbReference>
<dbReference type="PANTHER" id="PTHR43540">
    <property type="entry name" value="PEROXYUREIDOACRYLATE/UREIDOACRYLATE AMIDOHYDROLASE-RELATED"/>
    <property type="match status" value="1"/>
</dbReference>
<gene>
    <name evidence="4" type="ORF">JOC48_004281</name>
</gene>
<evidence type="ECO:0000259" key="3">
    <source>
        <dbReference type="Pfam" id="PF00857"/>
    </source>
</evidence>
<dbReference type="EMBL" id="JAFBDR010000044">
    <property type="protein sequence ID" value="MBM7573695.1"/>
    <property type="molecule type" value="Genomic_DNA"/>
</dbReference>
<dbReference type="Gene3D" id="3.40.50.850">
    <property type="entry name" value="Isochorismatase-like"/>
    <property type="match status" value="1"/>
</dbReference>
<dbReference type="SUPFAM" id="SSF52499">
    <property type="entry name" value="Isochorismatase-like hydrolases"/>
    <property type="match status" value="1"/>
</dbReference>
<dbReference type="Pfam" id="PF00857">
    <property type="entry name" value="Isochorismatase"/>
    <property type="match status" value="1"/>
</dbReference>
<dbReference type="RefSeq" id="WP_204502327.1">
    <property type="nucleotide sequence ID" value="NZ_JAFBDR010000044.1"/>
</dbReference>
<evidence type="ECO:0000256" key="1">
    <source>
        <dbReference type="ARBA" id="ARBA00006336"/>
    </source>
</evidence>
<accession>A0ABS2N6D2</accession>
<comment type="caution">
    <text evidence="4">The sequence shown here is derived from an EMBL/GenBank/DDBJ whole genome shotgun (WGS) entry which is preliminary data.</text>
</comment>
<reference evidence="4 5" key="1">
    <citation type="submission" date="2021-01" db="EMBL/GenBank/DDBJ databases">
        <title>Genomic Encyclopedia of Type Strains, Phase IV (KMG-IV): sequencing the most valuable type-strain genomes for metagenomic binning, comparative biology and taxonomic classification.</title>
        <authorList>
            <person name="Goeker M."/>
        </authorList>
    </citation>
    <scope>NUCLEOTIDE SEQUENCE [LARGE SCALE GENOMIC DNA]</scope>
    <source>
        <strain evidence="4 5">DSM 23711</strain>
    </source>
</reference>
<proteinExistence type="inferred from homology"/>
<name>A0ABS2N6D2_9BACI</name>
<keyword evidence="5" id="KW-1185">Reference proteome</keyword>
<evidence type="ECO:0000313" key="5">
    <source>
        <dbReference type="Proteomes" id="UP001296943"/>
    </source>
</evidence>
<protein>
    <submittedName>
        <fullName evidence="4">Ureidoacrylate peracid hydrolase</fullName>
        <ecNumber evidence="4">3.5.1.110</ecNumber>
    </submittedName>
</protein>
<dbReference type="InterPro" id="IPR036380">
    <property type="entry name" value="Isochorismatase-like_sf"/>
</dbReference>
<evidence type="ECO:0000313" key="4">
    <source>
        <dbReference type="EMBL" id="MBM7573695.1"/>
    </source>
</evidence>
<sequence>MVKREPVKYELDLNRTAVIVVDMQNLFCTPTREGYVRETENVVTKIDTLTSAARAVHVPIIFLRHVLRGDGSDSGSLRVNKPDIDETLKQGTWNVEIIPELTPVKGDIIVDKPFFGGFTGTDLDTILRGNGIDTVIISGTVTNVCCETTARQAVEKGYKVVFLSDGNASRDKEDVGWGSFSANVSHRLTLTTLASTFGCQVSPTDLVVKELYQINDMTVST</sequence>
<organism evidence="4 5">
    <name type="scientific">Aquibacillus albus</name>
    <dbReference type="NCBI Taxonomy" id="1168171"/>
    <lineage>
        <taxon>Bacteria</taxon>
        <taxon>Bacillati</taxon>
        <taxon>Bacillota</taxon>
        <taxon>Bacilli</taxon>
        <taxon>Bacillales</taxon>
        <taxon>Bacillaceae</taxon>
        <taxon>Aquibacillus</taxon>
    </lineage>
</organism>
<dbReference type="Proteomes" id="UP001296943">
    <property type="component" value="Unassembled WGS sequence"/>
</dbReference>
<dbReference type="CDD" id="cd00431">
    <property type="entry name" value="cysteine_hydrolases"/>
    <property type="match status" value="1"/>
</dbReference>
<dbReference type="PANTHER" id="PTHR43540:SF6">
    <property type="entry name" value="ISOCHORISMATASE-LIKE DOMAIN-CONTAINING PROTEIN"/>
    <property type="match status" value="1"/>
</dbReference>
<evidence type="ECO:0000256" key="2">
    <source>
        <dbReference type="ARBA" id="ARBA00022801"/>
    </source>
</evidence>
<dbReference type="GO" id="GO:0016787">
    <property type="term" value="F:hydrolase activity"/>
    <property type="evidence" value="ECO:0007669"/>
    <property type="project" value="UniProtKB-KW"/>
</dbReference>
<feature type="domain" description="Isochorismatase-like" evidence="3">
    <location>
        <begin position="16"/>
        <end position="174"/>
    </location>
</feature>